<name>A0AAV5EP88_ELECO</name>
<evidence type="ECO:0000259" key="4">
    <source>
        <dbReference type="Pfam" id="PF23635"/>
    </source>
</evidence>
<feature type="domain" description="F-box" evidence="3">
    <location>
        <begin position="129"/>
        <end position="171"/>
    </location>
</feature>
<dbReference type="SUPFAM" id="SSF50969">
    <property type="entry name" value="YVTN repeat-like/Quinoprotein amine dehydrogenase"/>
    <property type="match status" value="1"/>
</dbReference>
<feature type="transmembrane region" description="Helical" evidence="2">
    <location>
        <begin position="427"/>
        <end position="450"/>
    </location>
</feature>
<protein>
    <recommendedName>
        <fullName evidence="7">F-box domain-containing protein</fullName>
    </recommendedName>
</protein>
<dbReference type="InterPro" id="IPR056594">
    <property type="entry name" value="AT5G49610-like_b-prop"/>
</dbReference>
<dbReference type="InterPro" id="IPR001810">
    <property type="entry name" value="F-box_dom"/>
</dbReference>
<feature type="domain" description="F-box protein AT5G49610-like beta-propeller" evidence="4">
    <location>
        <begin position="645"/>
        <end position="908"/>
    </location>
</feature>
<dbReference type="EMBL" id="BQKI01000077">
    <property type="protein sequence ID" value="GJN24381.1"/>
    <property type="molecule type" value="Genomic_DNA"/>
</dbReference>
<keyword evidence="6" id="KW-1185">Reference proteome</keyword>
<dbReference type="Pfam" id="PF23635">
    <property type="entry name" value="Beta-prop_AT5G49610-like"/>
    <property type="match status" value="1"/>
</dbReference>
<evidence type="ECO:0000313" key="6">
    <source>
        <dbReference type="Proteomes" id="UP001054889"/>
    </source>
</evidence>
<feature type="transmembrane region" description="Helical" evidence="2">
    <location>
        <begin position="54"/>
        <end position="77"/>
    </location>
</feature>
<feature type="compositionally biased region" description="Basic and acidic residues" evidence="1">
    <location>
        <begin position="545"/>
        <end position="559"/>
    </location>
</feature>
<evidence type="ECO:0000259" key="3">
    <source>
        <dbReference type="Pfam" id="PF00646"/>
    </source>
</evidence>
<reference evidence="5" key="1">
    <citation type="journal article" date="2018" name="DNA Res.">
        <title>Multiple hybrid de novo genome assembly of finger millet, an orphan allotetraploid crop.</title>
        <authorList>
            <person name="Hatakeyama M."/>
            <person name="Aluri S."/>
            <person name="Balachadran M.T."/>
            <person name="Sivarajan S.R."/>
            <person name="Patrignani A."/>
            <person name="Gruter S."/>
            <person name="Poveda L."/>
            <person name="Shimizu-Inatsugi R."/>
            <person name="Baeten J."/>
            <person name="Francoijs K.J."/>
            <person name="Nataraja K.N."/>
            <person name="Reddy Y.A.N."/>
            <person name="Phadnis S."/>
            <person name="Ravikumar R.L."/>
            <person name="Schlapbach R."/>
            <person name="Sreeman S.M."/>
            <person name="Shimizu K.K."/>
        </authorList>
    </citation>
    <scope>NUCLEOTIDE SEQUENCE</scope>
</reference>
<accession>A0AAV5EP88</accession>
<evidence type="ECO:0000256" key="2">
    <source>
        <dbReference type="SAM" id="Phobius"/>
    </source>
</evidence>
<feature type="transmembrane region" description="Helical" evidence="2">
    <location>
        <begin position="462"/>
        <end position="482"/>
    </location>
</feature>
<proteinExistence type="predicted"/>
<evidence type="ECO:0000313" key="5">
    <source>
        <dbReference type="EMBL" id="GJN24381.1"/>
    </source>
</evidence>
<evidence type="ECO:0000256" key="1">
    <source>
        <dbReference type="SAM" id="MobiDB-lite"/>
    </source>
</evidence>
<dbReference type="Pfam" id="PF00646">
    <property type="entry name" value="F-box"/>
    <property type="match status" value="1"/>
</dbReference>
<dbReference type="InterPro" id="IPR011044">
    <property type="entry name" value="Quino_amine_DH_bsu"/>
</dbReference>
<dbReference type="PANTHER" id="PTHR32133">
    <property type="entry name" value="OS07G0120400 PROTEIN"/>
    <property type="match status" value="1"/>
</dbReference>
<dbReference type="InterPro" id="IPR036047">
    <property type="entry name" value="F-box-like_dom_sf"/>
</dbReference>
<gene>
    <name evidence="5" type="primary">gb12119</name>
    <name evidence="5" type="ORF">PR202_gb12119</name>
</gene>
<dbReference type="PANTHER" id="PTHR32133:SF408">
    <property type="entry name" value="OS07G0120400 PROTEIN"/>
    <property type="match status" value="1"/>
</dbReference>
<evidence type="ECO:0008006" key="7">
    <source>
        <dbReference type="Google" id="ProtNLM"/>
    </source>
</evidence>
<comment type="caution">
    <text evidence="5">The sequence shown here is derived from an EMBL/GenBank/DDBJ whole genome shotgun (WGS) entry which is preliminary data.</text>
</comment>
<reference evidence="5" key="2">
    <citation type="submission" date="2021-12" db="EMBL/GenBank/DDBJ databases">
        <title>Resequencing data analysis of finger millet.</title>
        <authorList>
            <person name="Hatakeyama M."/>
            <person name="Aluri S."/>
            <person name="Balachadran M.T."/>
            <person name="Sivarajan S.R."/>
            <person name="Poveda L."/>
            <person name="Shimizu-Inatsugi R."/>
            <person name="Schlapbach R."/>
            <person name="Sreeman S.M."/>
            <person name="Shimizu K.K."/>
        </authorList>
    </citation>
    <scope>NUCLEOTIDE SEQUENCE</scope>
</reference>
<dbReference type="Proteomes" id="UP001054889">
    <property type="component" value="Unassembled WGS sequence"/>
</dbReference>
<organism evidence="5 6">
    <name type="scientific">Eleusine coracana subsp. coracana</name>
    <dbReference type="NCBI Taxonomy" id="191504"/>
    <lineage>
        <taxon>Eukaryota</taxon>
        <taxon>Viridiplantae</taxon>
        <taxon>Streptophyta</taxon>
        <taxon>Embryophyta</taxon>
        <taxon>Tracheophyta</taxon>
        <taxon>Spermatophyta</taxon>
        <taxon>Magnoliopsida</taxon>
        <taxon>Liliopsida</taxon>
        <taxon>Poales</taxon>
        <taxon>Poaceae</taxon>
        <taxon>PACMAD clade</taxon>
        <taxon>Chloridoideae</taxon>
        <taxon>Cynodonteae</taxon>
        <taxon>Eleusininae</taxon>
        <taxon>Eleusine</taxon>
    </lineage>
</organism>
<dbReference type="SUPFAM" id="SSF81383">
    <property type="entry name" value="F-box domain"/>
    <property type="match status" value="2"/>
</dbReference>
<keyword evidence="2" id="KW-0472">Membrane</keyword>
<keyword evidence="2" id="KW-1133">Transmembrane helix</keyword>
<keyword evidence="2" id="KW-0812">Transmembrane</keyword>
<feature type="transmembrane region" description="Helical" evidence="2">
    <location>
        <begin position="89"/>
        <end position="108"/>
    </location>
</feature>
<sequence length="923" mass="102508">MEVGSLGLAGSKGSSIYLWSWMEPREGAAGWVLCRVIDFEKLLPSAKLFDTAQVIGFAEGLGLMFVGTFAGVFTIELKSGKLKRIGEPGVFYPIVPFMSFYTPVLSVLDIIAPTPNPSLTEGKHALELPELNESAITEILLCVPPNEPAGLVRASLVHKRWRRILTDPAFLCRYREVLCTRPLLGFFHNHPPADVGSMPRFVATTGASPLPQSEFDGEDWWAMNCHHGRVLVDIGNSGEGLVVWDPITGNKHRIHQPDSLRGTFYSPVVLCALRCCNHLNCHGGLFLVVGVGFADRVIQVFVYTSENRAWTQPASVDSQGINYMGAQKGTLIRDAIYFTLGWGDGILKYKVDKNRLSVFDPPEVYDRGASLVQMEDGSLGLAGSKGSSIYLWSRKETRKGAAGWVQCRVIDFEKLLPSFKLFDTAEVIGFAEGFGLMFVGTFAGVFTIELKSGKLKKIGDPGVFYPIIPFMSFYTPGIHLPFRTEKRIKFNFTVLAAVECQRMEECTMSKLVELNHLLRLFFASSTSPPSAPPPRRHSAQPPPRARHDAAGSDRRRLCRDSAPPAAGPDDPAHLVRAAVVCKLWLRILSDPGFWRRYREFHRPPFLLDFFHNTYHAGYGSIPRFVPTTMAANPFPLPHDGNPWWVADCHHGRVLVAQHNGEYAVWDPITGHRQELPHTPVIRHEIDNTAAVLCAVAGCDHRDCWGGPLTPFKVIFLSIVDHPLTVTVHACVYSSEARAWSTPVSALTGSRSGSFQYKRGALVGDVYYCNIGLGDIIVKFELGSHTLSMIDPPQKYDDGSLLMAEEGSLGLAGISGSSLYLWSRMLNPEGIAEWVQQRVIELDQLLLPFGKSLYRVNVSALAEGVRFIIMTCGGDVFMFDKKLWRVRKVMKEPEEHYSVIFPFVCFYKPGMASILLHGSRLFGF</sequence>
<dbReference type="AlphaFoldDB" id="A0AAV5EP88"/>
<feature type="region of interest" description="Disordered" evidence="1">
    <location>
        <begin position="525"/>
        <end position="569"/>
    </location>
</feature>